<keyword evidence="7" id="KW-1185">Reference proteome</keyword>
<organism evidence="6 7">
    <name type="scientific">Ornithinimicrobium faecis</name>
    <dbReference type="NCBI Taxonomy" id="2934158"/>
    <lineage>
        <taxon>Bacteria</taxon>
        <taxon>Bacillati</taxon>
        <taxon>Actinomycetota</taxon>
        <taxon>Actinomycetes</taxon>
        <taxon>Micrococcales</taxon>
        <taxon>Ornithinimicrobiaceae</taxon>
        <taxon>Ornithinimicrobium</taxon>
    </lineage>
</organism>
<evidence type="ECO:0000256" key="2">
    <source>
        <dbReference type="ARBA" id="ARBA00022448"/>
    </source>
</evidence>
<protein>
    <submittedName>
        <fullName evidence="6">TRAP transporter substrate-binding protein DctP</fullName>
    </submittedName>
</protein>
<feature type="compositionally biased region" description="Low complexity" evidence="4">
    <location>
        <begin position="44"/>
        <end position="53"/>
    </location>
</feature>
<dbReference type="Gene3D" id="3.40.190.170">
    <property type="entry name" value="Bacterial extracellular solute-binding protein, family 7"/>
    <property type="match status" value="1"/>
</dbReference>
<feature type="signal peptide" evidence="5">
    <location>
        <begin position="1"/>
        <end position="25"/>
    </location>
</feature>
<dbReference type="Pfam" id="PF03480">
    <property type="entry name" value="DctP"/>
    <property type="match status" value="1"/>
</dbReference>
<dbReference type="PROSITE" id="PS51257">
    <property type="entry name" value="PROKAR_LIPOPROTEIN"/>
    <property type="match status" value="1"/>
</dbReference>
<evidence type="ECO:0000313" key="7">
    <source>
        <dbReference type="Proteomes" id="UP001056455"/>
    </source>
</evidence>
<sequence>MITTRSRALTAALALATMIGISACAPGSGDDTDNGGDGGGGADTGNSSADAGAAAEECTDVEMRLSHQWPEPTGDDGDFRAMVAQKFAEEVEAATDGSVKVTVYPNSTLSSATEQYDAMMAGSIDASVFPLDYASGRVPQWSITLMPAMVQSHEEAQAWDQAEIGQAVRDNMHENGLTLLTNVWNAGAIGVKGDPVLVPEDIPGGMTMRAAGSYVEHMLEAAGAGITSLPSSEIYTAMQTGVLDAAVTSTGSFASYHLQEQVTSYTSPTTHTFWFMYEPLVMTNEAFGKLCADQQAAVTEVGEGLQEYAYTASAEDDVRVEQIFKDAGVEVVTMTDEDFQAWLPLAKEQWDAYAADVDGGQELLDLAMKLREGR</sequence>
<accession>A0ABY4YSB1</accession>
<gene>
    <name evidence="6" type="primary">dctP</name>
    <name evidence="6" type="ORF">NF556_16765</name>
</gene>
<keyword evidence="3 5" id="KW-0732">Signal</keyword>
<feature type="chain" id="PRO_5047076002" evidence="5">
    <location>
        <begin position="26"/>
        <end position="374"/>
    </location>
</feature>
<evidence type="ECO:0000256" key="4">
    <source>
        <dbReference type="SAM" id="MobiDB-lite"/>
    </source>
</evidence>
<dbReference type="Proteomes" id="UP001056455">
    <property type="component" value="Chromosome"/>
</dbReference>
<reference evidence="6" key="1">
    <citation type="submission" date="2022-06" db="EMBL/GenBank/DDBJ databases">
        <title>Ornithinimicrobium HY1793.</title>
        <authorList>
            <person name="Huang Y."/>
        </authorList>
    </citation>
    <scope>NUCLEOTIDE SEQUENCE</scope>
    <source>
        <strain evidence="6">HY1793</strain>
    </source>
</reference>
<dbReference type="NCBIfam" id="NF037995">
    <property type="entry name" value="TRAP_S1"/>
    <property type="match status" value="1"/>
</dbReference>
<dbReference type="EMBL" id="CP099489">
    <property type="protein sequence ID" value="USQ79248.1"/>
    <property type="molecule type" value="Genomic_DNA"/>
</dbReference>
<evidence type="ECO:0000256" key="5">
    <source>
        <dbReference type="SAM" id="SignalP"/>
    </source>
</evidence>
<keyword evidence="2" id="KW-0813">Transport</keyword>
<evidence type="ECO:0000313" key="6">
    <source>
        <dbReference type="EMBL" id="USQ79248.1"/>
    </source>
</evidence>
<dbReference type="InterPro" id="IPR038404">
    <property type="entry name" value="TRAP_DctP_sf"/>
</dbReference>
<proteinExistence type="inferred from homology"/>
<name>A0ABY4YSB1_9MICO</name>
<feature type="region of interest" description="Disordered" evidence="4">
    <location>
        <begin position="24"/>
        <end position="53"/>
    </location>
</feature>
<dbReference type="PANTHER" id="PTHR33376:SF7">
    <property type="entry name" value="C4-DICARBOXYLATE-BINDING PROTEIN DCTB"/>
    <property type="match status" value="1"/>
</dbReference>
<evidence type="ECO:0000256" key="3">
    <source>
        <dbReference type="ARBA" id="ARBA00022729"/>
    </source>
</evidence>
<comment type="similarity">
    <text evidence="1">Belongs to the bacterial solute-binding protein 7 family.</text>
</comment>
<dbReference type="PANTHER" id="PTHR33376">
    <property type="match status" value="1"/>
</dbReference>
<dbReference type="InterPro" id="IPR018389">
    <property type="entry name" value="DctP_fam"/>
</dbReference>
<evidence type="ECO:0000256" key="1">
    <source>
        <dbReference type="ARBA" id="ARBA00009023"/>
    </source>
</evidence>
<dbReference type="RefSeq" id="WP_252592180.1">
    <property type="nucleotide sequence ID" value="NZ_CP099489.1"/>
</dbReference>